<evidence type="ECO:0000313" key="1">
    <source>
        <dbReference type="EMBL" id="DAF93129.1"/>
    </source>
</evidence>
<proteinExistence type="predicted"/>
<name>A0A8S5UF59_9CAUD</name>
<accession>A0A8S5UF59</accession>
<dbReference type="EMBL" id="BK016080">
    <property type="protein sequence ID" value="DAF93129.1"/>
    <property type="molecule type" value="Genomic_DNA"/>
</dbReference>
<organism evidence="1">
    <name type="scientific">Myoviridae sp. ctcyQ27</name>
    <dbReference type="NCBI Taxonomy" id="2825139"/>
    <lineage>
        <taxon>Viruses</taxon>
        <taxon>Duplodnaviria</taxon>
        <taxon>Heunggongvirae</taxon>
        <taxon>Uroviricota</taxon>
        <taxon>Caudoviricetes</taxon>
    </lineage>
</organism>
<reference evidence="1" key="1">
    <citation type="journal article" date="2021" name="Proc. Natl. Acad. Sci. U.S.A.">
        <title>A Catalog of Tens of Thousands of Viruses from Human Metagenomes Reveals Hidden Associations with Chronic Diseases.</title>
        <authorList>
            <person name="Tisza M.J."/>
            <person name="Buck C.B."/>
        </authorList>
    </citation>
    <scope>NUCLEOTIDE SEQUENCE</scope>
    <source>
        <strain evidence="1">CtcyQ27</strain>
    </source>
</reference>
<protein>
    <submittedName>
        <fullName evidence="1">Uncharacterized protein</fullName>
    </submittedName>
</protein>
<sequence>MFQIYKKVVRPNIRSYYHIFSHFLYICKYNLDHLL</sequence>